<reference evidence="1" key="1">
    <citation type="journal article" date="2022" name="bioRxiv">
        <title>Sequencing and chromosome-scale assembly of the giantPleurodeles waltlgenome.</title>
        <authorList>
            <person name="Brown T."/>
            <person name="Elewa A."/>
            <person name="Iarovenko S."/>
            <person name="Subramanian E."/>
            <person name="Araus A.J."/>
            <person name="Petzold A."/>
            <person name="Susuki M."/>
            <person name="Suzuki K.-i.T."/>
            <person name="Hayashi T."/>
            <person name="Toyoda A."/>
            <person name="Oliveira C."/>
            <person name="Osipova E."/>
            <person name="Leigh N.D."/>
            <person name="Simon A."/>
            <person name="Yun M.H."/>
        </authorList>
    </citation>
    <scope>NUCLEOTIDE SEQUENCE</scope>
    <source>
        <strain evidence="1">20211129_DDA</strain>
        <tissue evidence="1">Liver</tissue>
    </source>
</reference>
<name>A0AAV7T074_PLEWA</name>
<organism evidence="1 2">
    <name type="scientific">Pleurodeles waltl</name>
    <name type="common">Iberian ribbed newt</name>
    <dbReference type="NCBI Taxonomy" id="8319"/>
    <lineage>
        <taxon>Eukaryota</taxon>
        <taxon>Metazoa</taxon>
        <taxon>Chordata</taxon>
        <taxon>Craniata</taxon>
        <taxon>Vertebrata</taxon>
        <taxon>Euteleostomi</taxon>
        <taxon>Amphibia</taxon>
        <taxon>Batrachia</taxon>
        <taxon>Caudata</taxon>
        <taxon>Salamandroidea</taxon>
        <taxon>Salamandridae</taxon>
        <taxon>Pleurodelinae</taxon>
        <taxon>Pleurodeles</taxon>
    </lineage>
</organism>
<comment type="caution">
    <text evidence="1">The sequence shown here is derived from an EMBL/GenBank/DDBJ whole genome shotgun (WGS) entry which is preliminary data.</text>
</comment>
<proteinExistence type="predicted"/>
<gene>
    <name evidence="1" type="ORF">NDU88_001632</name>
</gene>
<dbReference type="Proteomes" id="UP001066276">
    <property type="component" value="Chromosome 4_1"/>
</dbReference>
<keyword evidence="2" id="KW-1185">Reference proteome</keyword>
<evidence type="ECO:0000313" key="2">
    <source>
        <dbReference type="Proteomes" id="UP001066276"/>
    </source>
</evidence>
<dbReference type="EMBL" id="JANPWB010000007">
    <property type="protein sequence ID" value="KAJ1169741.1"/>
    <property type="molecule type" value="Genomic_DNA"/>
</dbReference>
<evidence type="ECO:0000313" key="1">
    <source>
        <dbReference type="EMBL" id="KAJ1169741.1"/>
    </source>
</evidence>
<protein>
    <submittedName>
        <fullName evidence="1">Uncharacterized protein</fullName>
    </submittedName>
</protein>
<accession>A0AAV7T074</accession>
<dbReference type="AlphaFoldDB" id="A0AAV7T074"/>
<sequence length="130" mass="14392">MQVAIMSSQGLTNKNSVDTSNSRLPFHRHTWALGNSRVYSWALQSTCLSAQQSCVPAAHAEEGALSRTTAHRFRGTRRSSGGSCWANNCGMRLVPFLPRELNRALPWAEVRGSTGQRQVRAPGRHDNKFV</sequence>